<dbReference type="EMBL" id="JAAGSC010000031">
    <property type="protein sequence ID" value="NDY94593.1"/>
    <property type="molecule type" value="Genomic_DNA"/>
</dbReference>
<evidence type="ECO:0000256" key="2">
    <source>
        <dbReference type="ARBA" id="ARBA00022475"/>
    </source>
</evidence>
<dbReference type="RefSeq" id="WP_164209953.1">
    <property type="nucleotide sequence ID" value="NZ_JAAGSC010000031.1"/>
</dbReference>
<feature type="transmembrane region" description="Helical" evidence="6">
    <location>
        <begin position="7"/>
        <end position="28"/>
    </location>
</feature>
<dbReference type="InterPro" id="IPR018385">
    <property type="entry name" value="C4_dicarb_anaerob_car-like"/>
</dbReference>
<comment type="caution">
    <text evidence="7">The sequence shown here is derived from an EMBL/GenBank/DDBJ whole genome shotgun (WGS) entry which is preliminary data.</text>
</comment>
<dbReference type="Pfam" id="PF03606">
    <property type="entry name" value="DcuC"/>
    <property type="match status" value="1"/>
</dbReference>
<feature type="transmembrane region" description="Helical" evidence="6">
    <location>
        <begin position="160"/>
        <end position="183"/>
    </location>
</feature>
<evidence type="ECO:0000256" key="1">
    <source>
        <dbReference type="ARBA" id="ARBA00004651"/>
    </source>
</evidence>
<feature type="transmembrane region" description="Helical" evidence="6">
    <location>
        <begin position="137"/>
        <end position="153"/>
    </location>
</feature>
<reference evidence="7 8" key="1">
    <citation type="submission" date="2020-02" db="EMBL/GenBank/DDBJ databases">
        <authorList>
            <person name="Zhang X.-Y."/>
        </authorList>
    </citation>
    <scope>NUCLEOTIDE SEQUENCE [LARGE SCALE GENOMIC DNA]</scope>
    <source>
        <strain evidence="7 8">C33</strain>
    </source>
</reference>
<feature type="transmembrane region" description="Helical" evidence="6">
    <location>
        <begin position="309"/>
        <end position="328"/>
    </location>
</feature>
<feature type="transmembrane region" description="Helical" evidence="6">
    <location>
        <begin position="195"/>
        <end position="214"/>
    </location>
</feature>
<evidence type="ECO:0000313" key="7">
    <source>
        <dbReference type="EMBL" id="NDY94593.1"/>
    </source>
</evidence>
<dbReference type="AlphaFoldDB" id="A0A845URX6"/>
<dbReference type="Proteomes" id="UP000484885">
    <property type="component" value="Unassembled WGS sequence"/>
</dbReference>
<proteinExistence type="predicted"/>
<keyword evidence="8" id="KW-1185">Reference proteome</keyword>
<feature type="transmembrane region" description="Helical" evidence="6">
    <location>
        <begin position="251"/>
        <end position="273"/>
    </location>
</feature>
<feature type="transmembrane region" description="Helical" evidence="6">
    <location>
        <begin position="71"/>
        <end position="92"/>
    </location>
</feature>
<evidence type="ECO:0000256" key="3">
    <source>
        <dbReference type="ARBA" id="ARBA00022692"/>
    </source>
</evidence>
<dbReference type="PANTHER" id="PTHR43652:SF2">
    <property type="entry name" value="BASIC AMINO ACID ANTIPORTER YFCC-RELATED"/>
    <property type="match status" value="1"/>
</dbReference>
<feature type="transmembrane region" description="Helical" evidence="6">
    <location>
        <begin position="406"/>
        <end position="426"/>
    </location>
</feature>
<keyword evidence="2" id="KW-1003">Cell membrane</keyword>
<gene>
    <name evidence="7" type="ORF">G3I74_02465</name>
</gene>
<evidence type="ECO:0000256" key="5">
    <source>
        <dbReference type="ARBA" id="ARBA00023136"/>
    </source>
</evidence>
<accession>A0A845URX6</accession>
<sequence length="458" mass="48747">MSARFRVPHTLVLMFAMMIAALVLTWVLPAGQFQTEMNEAGREIVVPGTYTAVEDEPALSPWTLFTVVPRALADAQGIIFFVLIIGGALAIIRKTGAIDAILDRLIRRFGRLPWLLILGGMLAFGIASATLGMAEEYIPFAAILIALCVSLRMDTMTAIGIMVVGYGIGYGVALINPFTLLVAQEVAELQPGSGMGYRLALWLPFFAVGFHHVWRYAKRVQADPQASLVADVASAQPPAPSGPTDLTPRRALVLAATLAALTVLVIGIARFGWYLVELGAVFLLLAIVTGLIARLRLDDIAETFVKGASELAGTAMLIGFARSIALILEDGLVLHTIVNGLATPLGQLPAALSAVGMLGIQSLLNLFIPSGSGQAFVTMPLMAPIGDLVGVSRQVAVLAFQFGDGFMNMVVPTNPVLMSIIGLAGIPYERWFRFIFPLILKLLALAAAALIVGVWIGY</sequence>
<dbReference type="PANTHER" id="PTHR43652">
    <property type="entry name" value="BASIC AMINO ACID ANTIPORTER YFCC-RELATED"/>
    <property type="match status" value="1"/>
</dbReference>
<keyword evidence="5 6" id="KW-0472">Membrane</keyword>
<evidence type="ECO:0000313" key="8">
    <source>
        <dbReference type="Proteomes" id="UP000484885"/>
    </source>
</evidence>
<name>A0A845URX6_9GAMM</name>
<feature type="transmembrane region" description="Helical" evidence="6">
    <location>
        <begin position="279"/>
        <end position="297"/>
    </location>
</feature>
<feature type="transmembrane region" description="Helical" evidence="6">
    <location>
        <begin position="112"/>
        <end position="131"/>
    </location>
</feature>
<comment type="subcellular location">
    <subcellularLocation>
        <location evidence="1">Cell membrane</location>
        <topology evidence="1">Multi-pass membrane protein</topology>
    </subcellularLocation>
</comment>
<dbReference type="GO" id="GO:0005886">
    <property type="term" value="C:plasma membrane"/>
    <property type="evidence" value="ECO:0007669"/>
    <property type="project" value="UniProtKB-SubCell"/>
</dbReference>
<evidence type="ECO:0000256" key="6">
    <source>
        <dbReference type="SAM" id="Phobius"/>
    </source>
</evidence>
<keyword evidence="4 6" id="KW-1133">Transmembrane helix</keyword>
<protein>
    <submittedName>
        <fullName evidence="7">YfcC family protein</fullName>
    </submittedName>
</protein>
<organism evidence="7 8">
    <name type="scientific">Wenzhouxiangella limi</name>
    <dbReference type="NCBI Taxonomy" id="2707351"/>
    <lineage>
        <taxon>Bacteria</taxon>
        <taxon>Pseudomonadati</taxon>
        <taxon>Pseudomonadota</taxon>
        <taxon>Gammaproteobacteria</taxon>
        <taxon>Chromatiales</taxon>
        <taxon>Wenzhouxiangellaceae</taxon>
        <taxon>Wenzhouxiangella</taxon>
    </lineage>
</organism>
<feature type="transmembrane region" description="Helical" evidence="6">
    <location>
        <begin position="438"/>
        <end position="457"/>
    </location>
</feature>
<evidence type="ECO:0000256" key="4">
    <source>
        <dbReference type="ARBA" id="ARBA00022989"/>
    </source>
</evidence>
<keyword evidence="3 6" id="KW-0812">Transmembrane</keyword>
<dbReference type="InterPro" id="IPR051679">
    <property type="entry name" value="DASS-Related_Transporters"/>
</dbReference>